<keyword evidence="1" id="KW-0472">Membrane</keyword>
<keyword evidence="2" id="KW-0067">ATP-binding</keyword>
<name>D0NAG6_PHYIT</name>
<accession>D0NAG6</accession>
<sequence>MAFQSILPLACSERASYYRERASQTYNALGLLFMVVFYPMETASIFGLLFNTATMMGDGLHRPALVFADCDDLPTWNETTQSYENGVSKIGCQPMADSAVTVGHITVKEYTEQYFGYEHEGITHFFLILIGCRVVGLIALRYINHQKR</sequence>
<feature type="transmembrane region" description="Helical" evidence="1">
    <location>
        <begin position="28"/>
        <end position="50"/>
    </location>
</feature>
<feature type="transmembrane region" description="Helical" evidence="1">
    <location>
        <begin position="122"/>
        <end position="143"/>
    </location>
</feature>
<dbReference type="eggNOG" id="KOG0065">
    <property type="taxonomic scope" value="Eukaryota"/>
</dbReference>
<dbReference type="EMBL" id="DS028130">
    <property type="protein sequence ID" value="EEY54824.1"/>
    <property type="molecule type" value="Genomic_DNA"/>
</dbReference>
<keyword evidence="2" id="KW-0547">Nucleotide-binding</keyword>
<evidence type="ECO:0000313" key="3">
    <source>
        <dbReference type="Proteomes" id="UP000006643"/>
    </source>
</evidence>
<proteinExistence type="predicted"/>
<dbReference type="VEuPathDB" id="FungiDB:PITG_08382"/>
<dbReference type="AlphaFoldDB" id="D0NAG6"/>
<gene>
    <name evidence="2" type="ORF">PITG_08382</name>
</gene>
<dbReference type="GO" id="GO:0005524">
    <property type="term" value="F:ATP binding"/>
    <property type="evidence" value="ECO:0007669"/>
    <property type="project" value="UniProtKB-KW"/>
</dbReference>
<dbReference type="RefSeq" id="XP_002903769.1">
    <property type="nucleotide sequence ID" value="XM_002903723.1"/>
</dbReference>
<keyword evidence="1" id="KW-0812">Transmembrane</keyword>
<dbReference type="GeneID" id="9475075"/>
<reference evidence="3" key="1">
    <citation type="journal article" date="2009" name="Nature">
        <title>Genome sequence and analysis of the Irish potato famine pathogen Phytophthora infestans.</title>
        <authorList>
            <consortium name="The Broad Institute Genome Sequencing Platform"/>
            <person name="Haas B.J."/>
            <person name="Kamoun S."/>
            <person name="Zody M.C."/>
            <person name="Jiang R.H."/>
            <person name="Handsaker R.E."/>
            <person name="Cano L.M."/>
            <person name="Grabherr M."/>
            <person name="Kodira C.D."/>
            <person name="Raffaele S."/>
            <person name="Torto-Alalibo T."/>
            <person name="Bozkurt T.O."/>
            <person name="Ah-Fong A.M."/>
            <person name="Alvarado L."/>
            <person name="Anderson V.L."/>
            <person name="Armstrong M.R."/>
            <person name="Avrova A."/>
            <person name="Baxter L."/>
            <person name="Beynon J."/>
            <person name="Boevink P.C."/>
            <person name="Bollmann S.R."/>
            <person name="Bos J.I."/>
            <person name="Bulone V."/>
            <person name="Cai G."/>
            <person name="Cakir C."/>
            <person name="Carrington J.C."/>
            <person name="Chawner M."/>
            <person name="Conti L."/>
            <person name="Costanzo S."/>
            <person name="Ewan R."/>
            <person name="Fahlgren N."/>
            <person name="Fischbach M.A."/>
            <person name="Fugelstad J."/>
            <person name="Gilroy E.M."/>
            <person name="Gnerre S."/>
            <person name="Green P.J."/>
            <person name="Grenville-Briggs L.J."/>
            <person name="Griffith J."/>
            <person name="Grunwald N.J."/>
            <person name="Horn K."/>
            <person name="Horner N.R."/>
            <person name="Hu C.H."/>
            <person name="Huitema E."/>
            <person name="Jeong D.H."/>
            <person name="Jones A.M."/>
            <person name="Jones J.D."/>
            <person name="Jones R.W."/>
            <person name="Karlsson E.K."/>
            <person name="Kunjeti S.G."/>
            <person name="Lamour K."/>
            <person name="Liu Z."/>
            <person name="Ma L."/>
            <person name="Maclean D."/>
            <person name="Chibucos M.C."/>
            <person name="McDonald H."/>
            <person name="McWalters J."/>
            <person name="Meijer H.J."/>
            <person name="Morgan W."/>
            <person name="Morris P.F."/>
            <person name="Munro C.A."/>
            <person name="O'Neill K."/>
            <person name="Ospina-Giraldo M."/>
            <person name="Pinzon A."/>
            <person name="Pritchard L."/>
            <person name="Ramsahoye B."/>
            <person name="Ren Q."/>
            <person name="Restrepo S."/>
            <person name="Roy S."/>
            <person name="Sadanandom A."/>
            <person name="Savidor A."/>
            <person name="Schornack S."/>
            <person name="Schwartz D.C."/>
            <person name="Schumann U.D."/>
            <person name="Schwessinger B."/>
            <person name="Seyer L."/>
            <person name="Sharpe T."/>
            <person name="Silvar C."/>
            <person name="Song J."/>
            <person name="Studholme D.J."/>
            <person name="Sykes S."/>
            <person name="Thines M."/>
            <person name="van de Vondervoort P.J."/>
            <person name="Phuntumart V."/>
            <person name="Wawra S."/>
            <person name="Weide R."/>
            <person name="Win J."/>
            <person name="Young C."/>
            <person name="Zhou S."/>
            <person name="Fry W."/>
            <person name="Meyers B.C."/>
            <person name="van West P."/>
            <person name="Ristaino J."/>
            <person name="Govers F."/>
            <person name="Birch P.R."/>
            <person name="Whisson S.C."/>
            <person name="Judelson H.S."/>
            <person name="Nusbaum C."/>
        </authorList>
    </citation>
    <scope>NUCLEOTIDE SEQUENCE [LARGE SCALE GENOMIC DNA]</scope>
    <source>
        <strain evidence="3">T30-4</strain>
    </source>
</reference>
<organism evidence="2 3">
    <name type="scientific">Phytophthora infestans (strain T30-4)</name>
    <name type="common">Potato late blight agent</name>
    <dbReference type="NCBI Taxonomy" id="403677"/>
    <lineage>
        <taxon>Eukaryota</taxon>
        <taxon>Sar</taxon>
        <taxon>Stramenopiles</taxon>
        <taxon>Oomycota</taxon>
        <taxon>Peronosporomycetes</taxon>
        <taxon>Peronosporales</taxon>
        <taxon>Peronosporaceae</taxon>
        <taxon>Phytophthora</taxon>
    </lineage>
</organism>
<evidence type="ECO:0000256" key="1">
    <source>
        <dbReference type="SAM" id="Phobius"/>
    </source>
</evidence>
<keyword evidence="1" id="KW-1133">Transmembrane helix</keyword>
<dbReference type="Proteomes" id="UP000006643">
    <property type="component" value="Unassembled WGS sequence"/>
</dbReference>
<protein>
    <submittedName>
        <fullName evidence="2">ATP-binding Cassette (ABC) superfamily</fullName>
    </submittedName>
</protein>
<dbReference type="OrthoDB" id="66620at2759"/>
<dbReference type="InParanoid" id="D0NAG6"/>
<evidence type="ECO:0000313" key="2">
    <source>
        <dbReference type="EMBL" id="EEY54824.1"/>
    </source>
</evidence>
<dbReference type="HOGENOM" id="CLU_000604_35_2_1"/>
<dbReference type="KEGG" id="pif:PITG_08382"/>
<keyword evidence="3" id="KW-1185">Reference proteome</keyword>